<dbReference type="InterPro" id="IPR027443">
    <property type="entry name" value="IPNS-like_sf"/>
</dbReference>
<keyword evidence="1" id="KW-0479">Metal-binding</keyword>
<sequence length="360" mass="41348">MTVAAPPVPHYVPAPVATETLEYADLAVIDLAKFGTREGKAKLTAEVRSAMKDKGFFYVINHGLTQQETDRMFDIANVPLAQVSEEEKHKFDGKMQQTGSYQGYKPRQYWHVDNGVRDQIEHYNMNKNLQRKDHPNALKPYLSEVQEFIKYNHFNILFPLLKLLALGMGFDENTFIPLHNFDATGETFLRFMKYYPRTEDDEQKTKNVWLKGHTDFGSVSILWSQPVTALQLICPDGKWRYVSHIPNALVINAGDALEFMSGGFYKATIHRVIQPPPSQQGAQRLGVFYFAMPDDNVKIHPLPNAQEWEERRFSDEDAPTMEEYRKGRIIAYGNSETKKLDGKENVEVQMIGKVLVKHYN</sequence>
<accession>A0A4R0RD36</accession>
<organism evidence="3 4">
    <name type="scientific">Steccherinum ochraceum</name>
    <dbReference type="NCBI Taxonomy" id="92696"/>
    <lineage>
        <taxon>Eukaryota</taxon>
        <taxon>Fungi</taxon>
        <taxon>Dikarya</taxon>
        <taxon>Basidiomycota</taxon>
        <taxon>Agaricomycotina</taxon>
        <taxon>Agaricomycetes</taxon>
        <taxon>Polyporales</taxon>
        <taxon>Steccherinaceae</taxon>
        <taxon>Steccherinum</taxon>
    </lineage>
</organism>
<dbReference type="STRING" id="92696.A0A4R0RD36"/>
<dbReference type="GO" id="GO:0046872">
    <property type="term" value="F:metal ion binding"/>
    <property type="evidence" value="ECO:0007669"/>
    <property type="project" value="UniProtKB-KW"/>
</dbReference>
<dbReference type="AlphaFoldDB" id="A0A4R0RD36"/>
<dbReference type="GO" id="GO:0016491">
    <property type="term" value="F:oxidoreductase activity"/>
    <property type="evidence" value="ECO:0007669"/>
    <property type="project" value="UniProtKB-KW"/>
</dbReference>
<dbReference type="InterPro" id="IPR026992">
    <property type="entry name" value="DIOX_N"/>
</dbReference>
<dbReference type="EMBL" id="RWJN01000459">
    <property type="protein sequence ID" value="TCD61508.1"/>
    <property type="molecule type" value="Genomic_DNA"/>
</dbReference>
<dbReference type="InterPro" id="IPR050231">
    <property type="entry name" value="Iron_ascorbate_oxido_reductase"/>
</dbReference>
<gene>
    <name evidence="3" type="ORF">EIP91_008305</name>
</gene>
<comment type="similarity">
    <text evidence="1">Belongs to the iron/ascorbate-dependent oxidoreductase family.</text>
</comment>
<evidence type="ECO:0000259" key="2">
    <source>
        <dbReference type="PROSITE" id="PS51471"/>
    </source>
</evidence>
<protein>
    <recommendedName>
        <fullName evidence="2">Fe2OG dioxygenase domain-containing protein</fullName>
    </recommendedName>
</protein>
<keyword evidence="1" id="KW-0408">Iron</keyword>
<evidence type="ECO:0000313" key="3">
    <source>
        <dbReference type="EMBL" id="TCD61508.1"/>
    </source>
</evidence>
<dbReference type="PROSITE" id="PS51471">
    <property type="entry name" value="FE2OG_OXY"/>
    <property type="match status" value="1"/>
</dbReference>
<dbReference type="PANTHER" id="PTHR47990">
    <property type="entry name" value="2-OXOGLUTARATE (2OG) AND FE(II)-DEPENDENT OXYGENASE SUPERFAMILY PROTEIN-RELATED"/>
    <property type="match status" value="1"/>
</dbReference>
<comment type="caution">
    <text evidence="3">The sequence shown here is derived from an EMBL/GenBank/DDBJ whole genome shotgun (WGS) entry which is preliminary data.</text>
</comment>
<dbReference type="Pfam" id="PF14226">
    <property type="entry name" value="DIOX_N"/>
    <property type="match status" value="1"/>
</dbReference>
<dbReference type="InterPro" id="IPR005123">
    <property type="entry name" value="Oxoglu/Fe-dep_dioxygenase_dom"/>
</dbReference>
<dbReference type="Gene3D" id="2.60.120.330">
    <property type="entry name" value="B-lactam Antibiotic, Isopenicillin N Synthase, Chain"/>
    <property type="match status" value="1"/>
</dbReference>
<evidence type="ECO:0000256" key="1">
    <source>
        <dbReference type="RuleBase" id="RU003682"/>
    </source>
</evidence>
<proteinExistence type="inferred from homology"/>
<name>A0A4R0RD36_9APHY</name>
<feature type="domain" description="Fe2OG dioxygenase" evidence="2">
    <location>
        <begin position="184"/>
        <end position="293"/>
    </location>
</feature>
<dbReference type="Proteomes" id="UP000292702">
    <property type="component" value="Unassembled WGS sequence"/>
</dbReference>
<dbReference type="InterPro" id="IPR044861">
    <property type="entry name" value="IPNS-like_FE2OG_OXY"/>
</dbReference>
<evidence type="ECO:0000313" key="4">
    <source>
        <dbReference type="Proteomes" id="UP000292702"/>
    </source>
</evidence>
<dbReference type="Pfam" id="PF03171">
    <property type="entry name" value="2OG-FeII_Oxy"/>
    <property type="match status" value="1"/>
</dbReference>
<keyword evidence="4" id="KW-1185">Reference proteome</keyword>
<dbReference type="SUPFAM" id="SSF51197">
    <property type="entry name" value="Clavaminate synthase-like"/>
    <property type="match status" value="1"/>
</dbReference>
<keyword evidence="1" id="KW-0560">Oxidoreductase</keyword>
<reference evidence="3 4" key="1">
    <citation type="submission" date="2018-11" db="EMBL/GenBank/DDBJ databases">
        <title>Genome assembly of Steccherinum ochraceum LE-BIN_3174, the white-rot fungus of the Steccherinaceae family (The Residual Polyporoid clade, Polyporales, Basidiomycota).</title>
        <authorList>
            <person name="Fedorova T.V."/>
            <person name="Glazunova O.A."/>
            <person name="Landesman E.O."/>
            <person name="Moiseenko K.V."/>
            <person name="Psurtseva N.V."/>
            <person name="Savinova O.S."/>
            <person name="Shakhova N.V."/>
            <person name="Tyazhelova T.V."/>
            <person name="Vasina D.V."/>
        </authorList>
    </citation>
    <scope>NUCLEOTIDE SEQUENCE [LARGE SCALE GENOMIC DNA]</scope>
    <source>
        <strain evidence="3 4">LE-BIN_3174</strain>
    </source>
</reference>
<dbReference type="OrthoDB" id="406156at2759"/>
<dbReference type="PRINTS" id="PR00682">
    <property type="entry name" value="IPNSYNTHASE"/>
</dbReference>